<gene>
    <name evidence="1" type="ORF">S01H1_26734</name>
</gene>
<reference evidence="1" key="1">
    <citation type="journal article" date="2014" name="Front. Microbiol.">
        <title>High frequency of phylogenetically diverse reductive dehalogenase-homologous genes in deep subseafloor sedimentary metagenomes.</title>
        <authorList>
            <person name="Kawai M."/>
            <person name="Futagami T."/>
            <person name="Toyoda A."/>
            <person name="Takaki Y."/>
            <person name="Nishi S."/>
            <person name="Hori S."/>
            <person name="Arai W."/>
            <person name="Tsubouchi T."/>
            <person name="Morono Y."/>
            <person name="Uchiyama I."/>
            <person name="Ito T."/>
            <person name="Fujiyama A."/>
            <person name="Inagaki F."/>
            <person name="Takami H."/>
        </authorList>
    </citation>
    <scope>NUCLEOTIDE SEQUENCE</scope>
    <source>
        <strain evidence="1">Expedition CK06-06</strain>
    </source>
</reference>
<sequence>MNATASWKWMAMTVLVLFIIGSIVTAVPSEVPIDSIVRDSSARIKIHPDIQKELQKNIIFRPKETLRVLVKSDENLERISELLKENSGNIRGKYDLGGVVVVDVPLDKIASIAGAPEVSGIWPNRV</sequence>
<dbReference type="EMBL" id="BARS01016222">
    <property type="protein sequence ID" value="GAF98715.1"/>
    <property type="molecule type" value="Genomic_DNA"/>
</dbReference>
<feature type="non-terminal residue" evidence="1">
    <location>
        <position position="126"/>
    </location>
</feature>
<evidence type="ECO:0000313" key="1">
    <source>
        <dbReference type="EMBL" id="GAF98715.1"/>
    </source>
</evidence>
<comment type="caution">
    <text evidence="1">The sequence shown here is derived from an EMBL/GenBank/DDBJ whole genome shotgun (WGS) entry which is preliminary data.</text>
</comment>
<proteinExistence type="predicted"/>
<dbReference type="AlphaFoldDB" id="X0VDS4"/>
<protein>
    <submittedName>
        <fullName evidence="1">Uncharacterized protein</fullName>
    </submittedName>
</protein>
<accession>X0VDS4</accession>
<name>X0VDS4_9ZZZZ</name>
<organism evidence="1">
    <name type="scientific">marine sediment metagenome</name>
    <dbReference type="NCBI Taxonomy" id="412755"/>
    <lineage>
        <taxon>unclassified sequences</taxon>
        <taxon>metagenomes</taxon>
        <taxon>ecological metagenomes</taxon>
    </lineage>
</organism>